<dbReference type="PANTHER" id="PTHR21461">
    <property type="entry name" value="GLYCOSYLTRANSFERASE FAMILY 92 PROTEIN"/>
    <property type="match status" value="1"/>
</dbReference>
<accession>A0ABD3VZG4</accession>
<evidence type="ECO:0000256" key="4">
    <source>
        <dbReference type="ARBA" id="ARBA00022679"/>
    </source>
</evidence>
<keyword evidence="3 8" id="KW-0328">Glycosyltransferase</keyword>
<proteinExistence type="inferred from homology"/>
<dbReference type="Proteomes" id="UP001634394">
    <property type="component" value="Unassembled WGS sequence"/>
</dbReference>
<keyword evidence="6" id="KW-1133">Transmembrane helix</keyword>
<evidence type="ECO:0000256" key="5">
    <source>
        <dbReference type="ARBA" id="ARBA00022692"/>
    </source>
</evidence>
<comment type="caution">
    <text evidence="9">The sequence shown here is derived from an EMBL/GenBank/DDBJ whole genome shotgun (WGS) entry which is preliminary data.</text>
</comment>
<keyword evidence="5" id="KW-0812">Transmembrane</keyword>
<dbReference type="AlphaFoldDB" id="A0ABD3VZG4"/>
<evidence type="ECO:0000256" key="8">
    <source>
        <dbReference type="RuleBase" id="RU366017"/>
    </source>
</evidence>
<keyword evidence="4 8" id="KW-0808">Transferase</keyword>
<organism evidence="9 10">
    <name type="scientific">Sinanodonta woodiana</name>
    <name type="common">Chinese pond mussel</name>
    <name type="synonym">Anodonta woodiana</name>
    <dbReference type="NCBI Taxonomy" id="1069815"/>
    <lineage>
        <taxon>Eukaryota</taxon>
        <taxon>Metazoa</taxon>
        <taxon>Spiralia</taxon>
        <taxon>Lophotrochozoa</taxon>
        <taxon>Mollusca</taxon>
        <taxon>Bivalvia</taxon>
        <taxon>Autobranchia</taxon>
        <taxon>Heteroconchia</taxon>
        <taxon>Palaeoheterodonta</taxon>
        <taxon>Unionida</taxon>
        <taxon>Unionoidea</taxon>
        <taxon>Unionidae</taxon>
        <taxon>Unioninae</taxon>
        <taxon>Sinanodonta</taxon>
    </lineage>
</organism>
<gene>
    <name evidence="9" type="ORF">ACJMK2_043690</name>
</gene>
<comment type="subcellular location">
    <subcellularLocation>
        <location evidence="1">Membrane</location>
        <topology evidence="1">Single-pass membrane protein</topology>
    </subcellularLocation>
</comment>
<dbReference type="EMBL" id="JBJQND010000009">
    <property type="protein sequence ID" value="KAL3866388.1"/>
    <property type="molecule type" value="Genomic_DNA"/>
</dbReference>
<dbReference type="GO" id="GO:0016020">
    <property type="term" value="C:membrane"/>
    <property type="evidence" value="ECO:0007669"/>
    <property type="project" value="UniProtKB-SubCell"/>
</dbReference>
<evidence type="ECO:0000313" key="9">
    <source>
        <dbReference type="EMBL" id="KAL3866388.1"/>
    </source>
</evidence>
<evidence type="ECO:0000313" key="10">
    <source>
        <dbReference type="Proteomes" id="UP001634394"/>
    </source>
</evidence>
<dbReference type="EC" id="2.4.1.-" evidence="8"/>
<reference evidence="9 10" key="1">
    <citation type="submission" date="2024-11" db="EMBL/GenBank/DDBJ databases">
        <title>Chromosome-level genome assembly of the freshwater bivalve Anodonta woodiana.</title>
        <authorList>
            <person name="Chen X."/>
        </authorList>
    </citation>
    <scope>NUCLEOTIDE SEQUENCE [LARGE SCALE GENOMIC DNA]</scope>
    <source>
        <strain evidence="9">MN2024</strain>
        <tissue evidence="9">Gills</tissue>
    </source>
</reference>
<name>A0ABD3VZG4_SINWO</name>
<evidence type="ECO:0000256" key="3">
    <source>
        <dbReference type="ARBA" id="ARBA00022676"/>
    </source>
</evidence>
<evidence type="ECO:0000256" key="6">
    <source>
        <dbReference type="ARBA" id="ARBA00022989"/>
    </source>
</evidence>
<dbReference type="PANTHER" id="PTHR21461:SF87">
    <property type="entry name" value="GH12965P"/>
    <property type="match status" value="1"/>
</dbReference>
<comment type="similarity">
    <text evidence="2 8">Belongs to the glycosyltransferase 92 family.</text>
</comment>
<dbReference type="GO" id="GO:0016757">
    <property type="term" value="F:glycosyltransferase activity"/>
    <property type="evidence" value="ECO:0007669"/>
    <property type="project" value="UniProtKB-UniRule"/>
</dbReference>
<dbReference type="InterPro" id="IPR008166">
    <property type="entry name" value="Glyco_transf_92"/>
</dbReference>
<evidence type="ECO:0000256" key="2">
    <source>
        <dbReference type="ARBA" id="ARBA00007647"/>
    </source>
</evidence>
<keyword evidence="10" id="KW-1185">Reference proteome</keyword>
<evidence type="ECO:0000256" key="1">
    <source>
        <dbReference type="ARBA" id="ARBA00004167"/>
    </source>
</evidence>
<dbReference type="Pfam" id="PF01697">
    <property type="entry name" value="Glyco_transf_92"/>
    <property type="match status" value="1"/>
</dbReference>
<evidence type="ECO:0000256" key="7">
    <source>
        <dbReference type="ARBA" id="ARBA00023136"/>
    </source>
</evidence>
<sequence>MQTVKQEISINDAQAVAVSNAGLLNMTISRLQNNTQATKAPKYYLTEVVRVRLYKEDNARWTIKEFKQWVHYMFYAGVDHIFVCNHYLDESEKIESYLQKYVEKGLMTVIPWTFRNPRKGQEDYVTRIHDNQMGCYNYFLMGNGSDTVWQMSIDMDEYPFCMKDQSRGFLKRYLQQYNSKPSRRNVTAVAMDNFLMLGDGDRTHDMVIDRINRMMTPNVTDSHCKPVYKTNCTVMVGIHNVKADACPGAFKVRLYPTELRMLHYWGSRTNITGLLKEEIKRKTVEFNLVRDTISKHVRESLLNFGEIDAFSNSTGP</sequence>
<protein>
    <recommendedName>
        <fullName evidence="8">Glycosyltransferase family 92 protein</fullName>
        <ecNumber evidence="8">2.4.1.-</ecNumber>
    </recommendedName>
</protein>
<keyword evidence="7" id="KW-0472">Membrane</keyword>